<evidence type="ECO:0000256" key="3">
    <source>
        <dbReference type="HAMAP-Rule" id="MF_00026"/>
    </source>
</evidence>
<dbReference type="AlphaFoldDB" id="A0A1I0A777"/>
<dbReference type="PANTHER" id="PTHR10840">
    <property type="entry name" value="PROGRAMMED CELL DEATH PROTEIN 5"/>
    <property type="match status" value="1"/>
</dbReference>
<comment type="similarity">
    <text evidence="1 3">Belongs to the PDCD5 family.</text>
</comment>
<dbReference type="STRING" id="1353158.SAMN04488587_1462"/>
<dbReference type="OrthoDB" id="7912at2157"/>
<dbReference type="EMBL" id="FOHQ01000004">
    <property type="protein sequence ID" value="SES89977.1"/>
    <property type="molecule type" value="Genomic_DNA"/>
</dbReference>
<dbReference type="GO" id="GO:0005829">
    <property type="term" value="C:cytosol"/>
    <property type="evidence" value="ECO:0007669"/>
    <property type="project" value="TreeGrafter"/>
</dbReference>
<feature type="region of interest" description="Disordered" evidence="4">
    <location>
        <begin position="14"/>
        <end position="40"/>
    </location>
</feature>
<reference evidence="6" key="1">
    <citation type="submission" date="2016-10" db="EMBL/GenBank/DDBJ databases">
        <authorList>
            <person name="Varghese N."/>
            <person name="Submissions S."/>
        </authorList>
    </citation>
    <scope>NUCLEOTIDE SEQUENCE [LARGE SCALE GENOMIC DNA]</scope>
    <source>
        <strain evidence="6">SLH 33</strain>
    </source>
</reference>
<sequence length="119" mass="13831">MVDDIDAIRRKRLAEMQQQQQQAAPQMENDAQAAYQQQQAQAERDAQVQAVLRQIMTPEARERLTRLKLSRKELAEQLESQLVMLAQSGRLQSMIDDDKLKVLLSQMQPKKREPTITRM</sequence>
<evidence type="ECO:0000313" key="6">
    <source>
        <dbReference type="Proteomes" id="UP000243338"/>
    </source>
</evidence>
<protein>
    <recommendedName>
        <fullName evidence="3">DNA-binding protein SAMN04488587_1462</fullName>
    </recommendedName>
</protein>
<organism evidence="5 6">
    <name type="scientific">Methanococcoides vulcani</name>
    <dbReference type="NCBI Taxonomy" id="1353158"/>
    <lineage>
        <taxon>Archaea</taxon>
        <taxon>Methanobacteriati</taxon>
        <taxon>Methanobacteriota</taxon>
        <taxon>Stenosarchaea group</taxon>
        <taxon>Methanomicrobia</taxon>
        <taxon>Methanosarcinales</taxon>
        <taxon>Methanosarcinaceae</taxon>
        <taxon>Methanococcoides</taxon>
    </lineage>
</organism>
<dbReference type="SUPFAM" id="SSF46950">
    <property type="entry name" value="Double-stranded DNA-binding domain"/>
    <property type="match status" value="1"/>
</dbReference>
<accession>A0A1I0A777</accession>
<keyword evidence="6" id="KW-1185">Reference proteome</keyword>
<dbReference type="Pfam" id="PF01984">
    <property type="entry name" value="dsDNA_bind"/>
    <property type="match status" value="1"/>
</dbReference>
<dbReference type="InterPro" id="IPR002836">
    <property type="entry name" value="PDCD5-like"/>
</dbReference>
<gene>
    <name evidence="5" type="ORF">SAMN04488587_1462</name>
</gene>
<dbReference type="Proteomes" id="UP000243338">
    <property type="component" value="Unassembled WGS sequence"/>
</dbReference>
<keyword evidence="2 3" id="KW-0238">DNA-binding</keyword>
<evidence type="ECO:0000256" key="2">
    <source>
        <dbReference type="ARBA" id="ARBA00023125"/>
    </source>
</evidence>
<dbReference type="NCBIfam" id="NF003268">
    <property type="entry name" value="PRK04239.1"/>
    <property type="match status" value="1"/>
</dbReference>
<dbReference type="GO" id="GO:0003677">
    <property type="term" value="F:DNA binding"/>
    <property type="evidence" value="ECO:0007669"/>
    <property type="project" value="UniProtKB-UniRule"/>
</dbReference>
<dbReference type="InterPro" id="IPR022889">
    <property type="entry name" value="DNA_bind_arc"/>
</dbReference>
<dbReference type="PIRSF" id="PIRSF015730">
    <property type="entry name" value="TFAR19"/>
    <property type="match status" value="1"/>
</dbReference>
<dbReference type="HAMAP" id="MF_00026">
    <property type="entry name" value="dsDNA_bind"/>
    <property type="match status" value="1"/>
</dbReference>
<dbReference type="InterPro" id="IPR036883">
    <property type="entry name" value="PDCD5-like_sf"/>
</dbReference>
<evidence type="ECO:0000256" key="4">
    <source>
        <dbReference type="SAM" id="MobiDB-lite"/>
    </source>
</evidence>
<evidence type="ECO:0000256" key="1">
    <source>
        <dbReference type="ARBA" id="ARBA00010490"/>
    </source>
</evidence>
<dbReference type="RefSeq" id="WP_091689961.1">
    <property type="nucleotide sequence ID" value="NZ_CAAGSJ010000002.1"/>
</dbReference>
<proteinExistence type="inferred from homology"/>
<feature type="compositionally biased region" description="Low complexity" evidence="4">
    <location>
        <begin position="17"/>
        <end position="40"/>
    </location>
</feature>
<evidence type="ECO:0000313" key="5">
    <source>
        <dbReference type="EMBL" id="SES89977.1"/>
    </source>
</evidence>
<dbReference type="Gene3D" id="1.10.8.140">
    <property type="entry name" value="PDCD5-like"/>
    <property type="match status" value="1"/>
</dbReference>
<name>A0A1I0A777_9EURY</name>
<dbReference type="PANTHER" id="PTHR10840:SF0">
    <property type="entry name" value="PROGRAMMED CELL DEATH PROTEIN 5"/>
    <property type="match status" value="1"/>
</dbReference>